<dbReference type="PANTHER" id="PTHR45778">
    <property type="entry name" value="PURPLE ACID PHOSPHATASE-RELATED"/>
    <property type="match status" value="1"/>
</dbReference>
<reference evidence="2 3" key="1">
    <citation type="journal article" date="2018" name="Sci. Data">
        <title>The draft genome sequence of cork oak.</title>
        <authorList>
            <person name="Ramos A.M."/>
            <person name="Usie A."/>
            <person name="Barbosa P."/>
            <person name="Barros P.M."/>
            <person name="Capote T."/>
            <person name="Chaves I."/>
            <person name="Simoes F."/>
            <person name="Abreu I."/>
            <person name="Carrasquinho I."/>
            <person name="Faro C."/>
            <person name="Guimaraes J.B."/>
            <person name="Mendonca D."/>
            <person name="Nobrega F."/>
            <person name="Rodrigues L."/>
            <person name="Saibo N.J.M."/>
            <person name="Varela M.C."/>
            <person name="Egas C."/>
            <person name="Matos J."/>
            <person name="Miguel C.M."/>
            <person name="Oliveira M.M."/>
            <person name="Ricardo C.P."/>
            <person name="Goncalves S."/>
        </authorList>
    </citation>
    <scope>NUCLEOTIDE SEQUENCE [LARGE SCALE GENOMIC DNA]</scope>
    <source>
        <strain evidence="3">cv. HL8</strain>
    </source>
</reference>
<sequence length="119" mass="12892">MKGSFVLPTLLLVEVGSDAGGWSSTHSFVSRNEVSDETIAFLFGDTGTAIAYNTFSIEPVASKVAYHVCIGNHKYDWPSQPWRPEWSVGIYGKDGGGKCGVPFSIRFRMLGNSLEPTGT</sequence>
<evidence type="ECO:0000256" key="1">
    <source>
        <dbReference type="SAM" id="SignalP"/>
    </source>
</evidence>
<keyword evidence="3" id="KW-1185">Reference proteome</keyword>
<protein>
    <submittedName>
        <fullName evidence="2">Inactive purple acid phosphatase 9</fullName>
    </submittedName>
</protein>
<dbReference type="Gene3D" id="3.60.21.10">
    <property type="match status" value="1"/>
</dbReference>
<dbReference type="InterPro" id="IPR029052">
    <property type="entry name" value="Metallo-depent_PP-like"/>
</dbReference>
<comment type="caution">
    <text evidence="2">The sequence shown here is derived from an EMBL/GenBank/DDBJ whole genome shotgun (WGS) entry which is preliminary data.</text>
</comment>
<dbReference type="Proteomes" id="UP000237347">
    <property type="component" value="Unassembled WGS sequence"/>
</dbReference>
<organism evidence="2 3">
    <name type="scientific">Quercus suber</name>
    <name type="common">Cork oak</name>
    <dbReference type="NCBI Taxonomy" id="58331"/>
    <lineage>
        <taxon>Eukaryota</taxon>
        <taxon>Viridiplantae</taxon>
        <taxon>Streptophyta</taxon>
        <taxon>Embryophyta</taxon>
        <taxon>Tracheophyta</taxon>
        <taxon>Spermatophyta</taxon>
        <taxon>Magnoliopsida</taxon>
        <taxon>eudicotyledons</taxon>
        <taxon>Gunneridae</taxon>
        <taxon>Pentapetalae</taxon>
        <taxon>rosids</taxon>
        <taxon>fabids</taxon>
        <taxon>Fagales</taxon>
        <taxon>Fagaceae</taxon>
        <taxon>Quercus</taxon>
    </lineage>
</organism>
<feature type="chain" id="PRO_5043485987" evidence="1">
    <location>
        <begin position="20"/>
        <end position="119"/>
    </location>
</feature>
<evidence type="ECO:0000313" key="2">
    <source>
        <dbReference type="EMBL" id="KAK7840907.1"/>
    </source>
</evidence>
<gene>
    <name evidence="2" type="primary">PAP9_2</name>
    <name evidence="2" type="ORF">CFP56_016147</name>
</gene>
<dbReference type="EMBL" id="PKMF04000252">
    <property type="protein sequence ID" value="KAK7840907.1"/>
    <property type="molecule type" value="Genomic_DNA"/>
</dbReference>
<dbReference type="PANTHER" id="PTHR45778:SF7">
    <property type="entry name" value="PURPLE ACID PHOSPHATASE"/>
    <property type="match status" value="1"/>
</dbReference>
<accession>A0AAW0KP32</accession>
<name>A0AAW0KP32_QUESU</name>
<dbReference type="AlphaFoldDB" id="A0AAW0KP32"/>
<proteinExistence type="predicted"/>
<keyword evidence="1" id="KW-0732">Signal</keyword>
<evidence type="ECO:0000313" key="3">
    <source>
        <dbReference type="Proteomes" id="UP000237347"/>
    </source>
</evidence>
<feature type="signal peptide" evidence="1">
    <location>
        <begin position="1"/>
        <end position="19"/>
    </location>
</feature>